<evidence type="ECO:0000256" key="3">
    <source>
        <dbReference type="ARBA" id="ARBA00004659"/>
    </source>
</evidence>
<dbReference type="GO" id="GO:0006168">
    <property type="term" value="P:adenine salvage"/>
    <property type="evidence" value="ECO:0007669"/>
    <property type="project" value="TreeGrafter"/>
</dbReference>
<dbReference type="STRING" id="500485.B6HX39"/>
<proteinExistence type="inferred from homology"/>
<comment type="similarity">
    <text evidence="4">Belongs to the purine/pyrimidine phosphoribosyltransferase family.</text>
</comment>
<dbReference type="AlphaFoldDB" id="B6HX39"/>
<evidence type="ECO:0000256" key="1">
    <source>
        <dbReference type="ARBA" id="ARBA00000868"/>
    </source>
</evidence>
<evidence type="ECO:0000313" key="11">
    <source>
        <dbReference type="EMBL" id="CAP87174.1"/>
    </source>
</evidence>
<evidence type="ECO:0000256" key="6">
    <source>
        <dbReference type="ARBA" id="ARBA00022490"/>
    </source>
</evidence>
<sequence length="320" mass="35689">MVRPVSDDFPRPGVEFRHVLNISQQPGGLTLCTPLLQTHFAGIWGKVDVVACCEAGGFVYASAPALQDNVPLALIRESGKLPTPTVSVFKSTSHIPSSTSDYLEGNRIVMERDLIPKGASVMVVDDVLATGKTLCAVLDLLNKANIGAKDVSIMVVAEFPVHRGRELLRQRGFGGVNIQSLLVFGEIHVLKSLYRKALRLCSLEAWLCQSCSWDWVGLFRSSLQIELSTPCQVPMTHPQTSSQPYVLQLGEINNCYFRGIAGDQLYNLRHQMFVDLLYFVLRVDYECGIFDGAAWLHDLSVSEMRYGFKYYTDLQYCHHV</sequence>
<evidence type="ECO:0000313" key="12">
    <source>
        <dbReference type="Proteomes" id="UP000000724"/>
    </source>
</evidence>
<dbReference type="OrthoDB" id="363185at2759"/>
<dbReference type="SUPFAM" id="SSF53271">
    <property type="entry name" value="PRTase-like"/>
    <property type="match status" value="1"/>
</dbReference>
<dbReference type="GO" id="GO:0003999">
    <property type="term" value="F:adenine phosphoribosyltransferase activity"/>
    <property type="evidence" value="ECO:0007669"/>
    <property type="project" value="UniProtKB-EC"/>
</dbReference>
<evidence type="ECO:0000256" key="2">
    <source>
        <dbReference type="ARBA" id="ARBA00004496"/>
    </source>
</evidence>
<dbReference type="Pfam" id="PF00156">
    <property type="entry name" value="Pribosyltran"/>
    <property type="match status" value="1"/>
</dbReference>
<reference evidence="11 12" key="1">
    <citation type="journal article" date="2008" name="Nat. Biotechnol.">
        <title>Genome sequencing and analysis of the filamentous fungus Penicillium chrysogenum.</title>
        <authorList>
            <person name="van den Berg M.A."/>
            <person name="Albang R."/>
            <person name="Albermann K."/>
            <person name="Badger J.H."/>
            <person name="Daran J.-M."/>
            <person name="Driessen A.J.M."/>
            <person name="Garcia-Estrada C."/>
            <person name="Fedorova N.D."/>
            <person name="Harris D.M."/>
            <person name="Heijne W.H.M."/>
            <person name="Joardar V.S."/>
            <person name="Kiel J.A.K.W."/>
            <person name="Kovalchuk A."/>
            <person name="Martin J.F."/>
            <person name="Nierman W.C."/>
            <person name="Nijland J.G."/>
            <person name="Pronk J.T."/>
            <person name="Roubos J.A."/>
            <person name="van der Klei I.J."/>
            <person name="van Peij N.N.M.E."/>
            <person name="Veenhuis M."/>
            <person name="von Doehren H."/>
            <person name="Wagner C."/>
            <person name="Wortman J.R."/>
            <person name="Bovenberg R.A.L."/>
        </authorList>
    </citation>
    <scope>NUCLEOTIDE SEQUENCE [LARGE SCALE GENOMIC DNA]</scope>
    <source>
        <strain evidence="12">ATCC 28089 / DSM 1075 / NRRL 1951 / Wisconsin 54-1255</strain>
    </source>
</reference>
<accession>B6HX39</accession>
<evidence type="ECO:0000256" key="7">
    <source>
        <dbReference type="ARBA" id="ARBA00022676"/>
    </source>
</evidence>
<dbReference type="Proteomes" id="UP000000724">
    <property type="component" value="Contig Pc00c24"/>
</dbReference>
<dbReference type="GO" id="GO:0002055">
    <property type="term" value="F:adenine binding"/>
    <property type="evidence" value="ECO:0007669"/>
    <property type="project" value="TreeGrafter"/>
</dbReference>
<evidence type="ECO:0000256" key="4">
    <source>
        <dbReference type="ARBA" id="ARBA00008391"/>
    </source>
</evidence>
<dbReference type="InterPro" id="IPR029057">
    <property type="entry name" value="PRTase-like"/>
</dbReference>
<dbReference type="GO" id="GO:0044209">
    <property type="term" value="P:AMP salvage"/>
    <property type="evidence" value="ECO:0007669"/>
    <property type="project" value="TreeGrafter"/>
</dbReference>
<evidence type="ECO:0000256" key="5">
    <source>
        <dbReference type="ARBA" id="ARBA00011893"/>
    </source>
</evidence>
<evidence type="ECO:0000256" key="8">
    <source>
        <dbReference type="ARBA" id="ARBA00022679"/>
    </source>
</evidence>
<organism evidence="11 12">
    <name type="scientific">Penicillium rubens (strain ATCC 28089 / DSM 1075 / NRRL 1951 / Wisconsin 54-1255)</name>
    <name type="common">Penicillium chrysogenum</name>
    <dbReference type="NCBI Taxonomy" id="500485"/>
    <lineage>
        <taxon>Eukaryota</taxon>
        <taxon>Fungi</taxon>
        <taxon>Dikarya</taxon>
        <taxon>Ascomycota</taxon>
        <taxon>Pezizomycotina</taxon>
        <taxon>Eurotiomycetes</taxon>
        <taxon>Eurotiomycetidae</taxon>
        <taxon>Eurotiales</taxon>
        <taxon>Aspergillaceae</taxon>
        <taxon>Penicillium</taxon>
        <taxon>Penicillium chrysogenum species complex</taxon>
    </lineage>
</organism>
<dbReference type="EMBL" id="AM920439">
    <property type="protein sequence ID" value="CAP87174.1"/>
    <property type="molecule type" value="Genomic_DNA"/>
</dbReference>
<feature type="domain" description="Phosphoribosyltransferase" evidence="10">
    <location>
        <begin position="19"/>
        <end position="158"/>
    </location>
</feature>
<dbReference type="InterPro" id="IPR000836">
    <property type="entry name" value="PRTase_dom"/>
</dbReference>
<name>B6HX39_PENRW</name>
<dbReference type="HOGENOM" id="CLU_869059_0_0_1"/>
<dbReference type="PANTHER" id="PTHR32315:SF3">
    <property type="entry name" value="ADENINE PHOSPHORIBOSYLTRANSFERASE"/>
    <property type="match status" value="1"/>
</dbReference>
<keyword evidence="8" id="KW-0808">Transferase</keyword>
<dbReference type="VEuPathDB" id="FungiDB:PCH_Pc24g02660"/>
<dbReference type="eggNOG" id="KOG1712">
    <property type="taxonomic scope" value="Eukaryota"/>
</dbReference>
<dbReference type="GO" id="GO:0016208">
    <property type="term" value="F:AMP binding"/>
    <property type="evidence" value="ECO:0007669"/>
    <property type="project" value="TreeGrafter"/>
</dbReference>
<comment type="pathway">
    <text evidence="3">Purine metabolism; AMP biosynthesis via salvage pathway; AMP from adenine: step 1/1.</text>
</comment>
<dbReference type="EC" id="2.4.2.7" evidence="5"/>
<dbReference type="Gene3D" id="3.40.50.2020">
    <property type="match status" value="1"/>
</dbReference>
<gene>
    <name evidence="11" type="ORF">Pc24g02660</name>
    <name evidence="11" type="ORF">PCH_Pc24g02660</name>
</gene>
<dbReference type="PANTHER" id="PTHR32315">
    <property type="entry name" value="ADENINE PHOSPHORIBOSYLTRANSFERASE"/>
    <property type="match status" value="1"/>
</dbReference>
<dbReference type="GO" id="GO:0005737">
    <property type="term" value="C:cytoplasm"/>
    <property type="evidence" value="ECO:0007669"/>
    <property type="project" value="UniProtKB-SubCell"/>
</dbReference>
<comment type="catalytic activity">
    <reaction evidence="1">
        <text>AMP + diphosphate = 5-phospho-alpha-D-ribose 1-diphosphate + adenine</text>
        <dbReference type="Rhea" id="RHEA:16609"/>
        <dbReference type="ChEBI" id="CHEBI:16708"/>
        <dbReference type="ChEBI" id="CHEBI:33019"/>
        <dbReference type="ChEBI" id="CHEBI:58017"/>
        <dbReference type="ChEBI" id="CHEBI:456215"/>
        <dbReference type="EC" id="2.4.2.7"/>
    </reaction>
</comment>
<protein>
    <recommendedName>
        <fullName evidence="5">adenine phosphoribosyltransferase</fullName>
        <ecNumber evidence="5">2.4.2.7</ecNumber>
    </recommendedName>
</protein>
<keyword evidence="7" id="KW-0328">Glycosyltransferase</keyword>
<evidence type="ECO:0000259" key="10">
    <source>
        <dbReference type="Pfam" id="PF00156"/>
    </source>
</evidence>
<keyword evidence="12" id="KW-1185">Reference proteome</keyword>
<dbReference type="CDD" id="cd06223">
    <property type="entry name" value="PRTases_typeI"/>
    <property type="match status" value="1"/>
</dbReference>
<keyword evidence="6" id="KW-0963">Cytoplasm</keyword>
<dbReference type="BioCyc" id="PCHR:PC24G02660-MONOMER"/>
<dbReference type="InterPro" id="IPR050054">
    <property type="entry name" value="UPRTase/APRTase"/>
</dbReference>
<evidence type="ECO:0000256" key="9">
    <source>
        <dbReference type="ARBA" id="ARBA00022726"/>
    </source>
</evidence>
<dbReference type="GO" id="GO:0006166">
    <property type="term" value="P:purine ribonucleoside salvage"/>
    <property type="evidence" value="ECO:0007669"/>
    <property type="project" value="UniProtKB-KW"/>
</dbReference>
<comment type="subcellular location">
    <subcellularLocation>
        <location evidence="2">Cytoplasm</location>
    </subcellularLocation>
</comment>
<keyword evidence="9" id="KW-0660">Purine salvage</keyword>